<dbReference type="Proteomes" id="UP000002872">
    <property type="component" value="Unassembled WGS sequence"/>
</dbReference>
<name>I3EK18_NEMP3</name>
<reference evidence="1" key="1">
    <citation type="submission" date="2011-01" db="EMBL/GenBank/DDBJ databases">
        <title>The Genome Sequence of Nematocida parisii strain ERTm3.</title>
        <authorList>
            <consortium name="The Broad Institute Genome Sequencing Platform"/>
            <consortium name="The Broad Institute Genome Sequencing Center for Infectious Disease"/>
            <person name="Cuomo C."/>
            <person name="Troemel E."/>
            <person name="Young S.K."/>
            <person name="Zeng Q."/>
            <person name="Gargeya S."/>
            <person name="Fitzgerald M."/>
            <person name="Haas B."/>
            <person name="Abouelleil A."/>
            <person name="Alvarado L."/>
            <person name="Arachchi H.M."/>
            <person name="Berlin A."/>
            <person name="Chapman S.B."/>
            <person name="Gearin G."/>
            <person name="Goldberg J."/>
            <person name="Griggs A."/>
            <person name="Gujja S."/>
            <person name="Hansen M."/>
            <person name="Heiman D."/>
            <person name="Howarth C."/>
            <person name="Larimer J."/>
            <person name="Lui A."/>
            <person name="MacDonald P.J.P."/>
            <person name="McCowen C."/>
            <person name="Montmayeur A."/>
            <person name="Murphy C."/>
            <person name="Neiman D."/>
            <person name="Pearson M."/>
            <person name="Priest M."/>
            <person name="Roberts A."/>
            <person name="Saif S."/>
            <person name="Shea T."/>
            <person name="Sisk P."/>
            <person name="Stolte C."/>
            <person name="Sykes S."/>
            <person name="Wortman J."/>
            <person name="Nusbaum C."/>
            <person name="Birren B."/>
        </authorList>
    </citation>
    <scope>NUCLEOTIDE SEQUENCE</scope>
    <source>
        <strain evidence="1">ERTm3</strain>
    </source>
</reference>
<dbReference type="HOGENOM" id="CLU_309292_0_0_1"/>
<protein>
    <submittedName>
        <fullName evidence="1">Uncharacterized protein</fullName>
    </submittedName>
</protein>
<organism evidence="1 2">
    <name type="scientific">Nematocida parisii (strain ERTm3)</name>
    <name type="common">Nematode killer fungus</name>
    <dbReference type="NCBI Taxonomy" id="935791"/>
    <lineage>
        <taxon>Eukaryota</taxon>
        <taxon>Fungi</taxon>
        <taxon>Fungi incertae sedis</taxon>
        <taxon>Microsporidia</taxon>
        <taxon>Nematocida</taxon>
    </lineage>
</organism>
<accession>I3EK18</accession>
<proteinExistence type="predicted"/>
<keyword evidence="2" id="KW-1185">Reference proteome</keyword>
<dbReference type="EMBL" id="GL870876">
    <property type="protein sequence ID" value="EIJ89565.1"/>
    <property type="molecule type" value="Genomic_DNA"/>
</dbReference>
<dbReference type="AlphaFoldDB" id="I3EK18"/>
<sequence length="957" mass="109611">MHMLDRKYIVPEVQDHSEQAEAIGNDPNDLSNPVDVCLDRLEVVRSQLSLPSSPQSSLELELESLFLNSDSRVATEMERIAIILCRIAHRIIRAETLSETDYSTLLQIFELGLFLAQFKDRWLSHLKKTRIIQENKWVTEKEFVTPGPLLSSARELMSLAQEYILRRTVITGNRCDLCAYALANIGGIYAPSLTLLLNSNTKKLEIEESREETEMYDDSLVLSADVKQLPLDYFYFLLYSLTDTAQEKAKILTKWVTEMGDTLDLTPLYLPSINILEYCKLEMQKIRSIDDAIEIVRAANSHAIMCNASIIINSHRKGKLPTKELSEILINTYTKENYQCTIQILQNIAKYSPVAAESLTKSLIIIGGATELAPYFFKTSFIIDRDYAETSIICAEQIDCIPQEMLRLLCDSDYFKLLCEEKKVFKEIVRVISEICKNKSVSIKSGETTIKTDWDIRKFCGRVFSVQKITIDSLEKGLLLMLYFPDMSLSIKRIVWCEIEKKGAYMVSEHVDRLISAIYMSNGLDIKKNNTEKDQRSSISIDRTRFSKCVSDEIDHIVDVLNHYREVPSIQRQLLKLARCLGVFSILLTSDPDMFTIKCIRMEIKRLKPEIQKLQEFLMQLKERNELHQDAHWFIQAKKQISLGNSIRSLNSIMMQDDILYLLNNEEDIVYLLRLISKRSVPDISMASCLVEKLEIDCLEEEGLVLGNKSSISVSLPNKTKKLTAYLMLTQKEFAGRQSVLKAIDTHSEVEVFIRDGVLMTRYKKVLKNKNNTVEEVECKAEYTSDKSTSDIPSIINSRTGWSLSMGITLSSKQCKVVIGDVSIHIPLGIKPTELVIGEEFKGVLKKALILEESYKNDRISSRPTDVYYIENLIPIERACQYYNRFGLFINSTTPYHINGSSKVRMINVFKSVGSQWRVSERLCRYISKLSAKHYQIEEILHSNILPPNTLTDYLTK</sequence>
<evidence type="ECO:0000313" key="2">
    <source>
        <dbReference type="Proteomes" id="UP000002872"/>
    </source>
</evidence>
<dbReference type="OrthoDB" id="2187603at2759"/>
<dbReference type="VEuPathDB" id="MicrosporidiaDB:NEQG_00335"/>
<gene>
    <name evidence="1" type="ORF">NEQG_00335</name>
</gene>
<dbReference type="InParanoid" id="I3EK18"/>
<evidence type="ECO:0000313" key="1">
    <source>
        <dbReference type="EMBL" id="EIJ89565.1"/>
    </source>
</evidence>